<feature type="chain" id="PRO_5034218343" evidence="1">
    <location>
        <begin position="26"/>
        <end position="360"/>
    </location>
</feature>
<proteinExistence type="predicted"/>
<keyword evidence="1" id="KW-0732">Signal</keyword>
<evidence type="ECO:0000313" key="3">
    <source>
        <dbReference type="Proteomes" id="UP000613580"/>
    </source>
</evidence>
<dbReference type="Proteomes" id="UP000613580">
    <property type="component" value="Unassembled WGS sequence"/>
</dbReference>
<comment type="caution">
    <text evidence="2">The sequence shown here is derived from an EMBL/GenBank/DDBJ whole genome shotgun (WGS) entry which is preliminary data.</text>
</comment>
<evidence type="ECO:0000313" key="2">
    <source>
        <dbReference type="EMBL" id="KAF7323163.1"/>
    </source>
</evidence>
<keyword evidence="3" id="KW-1185">Reference proteome</keyword>
<dbReference type="Gene3D" id="2.60.120.260">
    <property type="entry name" value="Galactose-binding domain-like"/>
    <property type="match status" value="2"/>
</dbReference>
<protein>
    <submittedName>
        <fullName evidence="2">Uncharacterized protein</fullName>
    </submittedName>
</protein>
<feature type="signal peptide" evidence="1">
    <location>
        <begin position="1"/>
        <end position="25"/>
    </location>
</feature>
<dbReference type="EMBL" id="JACAZE010000001">
    <property type="protein sequence ID" value="KAF7323163.1"/>
    <property type="molecule type" value="Genomic_DNA"/>
</dbReference>
<dbReference type="OrthoDB" id="10036721at2759"/>
<sequence>MSPNLQPAMHFAPLLLLVAATVANALDFSQSSWIWTNEVTTPGGTAPVGSRAFRKTFTPPLGKTPATANIIITVDNGYTLYVNGAEVGVGADFHDAEQYCVALDSCLNVFAVTGVNAGGPAALLVAIEVLYTDGTTSTLVSDTTWRYDVAVPTGYEQLSYDDNSWTPAISQGAYGIAPWDTIAIPSNPPVLSLTNSFWIWTDEVSGGNAPPGSRAFRRTYTPPIGSTPTLAKVVIAADNEYTLYIGGVLIGSGTTFSTAQTYLVPLTSQLNENVVLAVEATNTLTTANPAGLIAAVEIISMDITCGCNSSALFETDARWVYDTSVPAGFEQPAFDDSAWPAAVTEVAYGGAPWNTVSYSP</sequence>
<name>A0A8H6WQA9_MYCCL</name>
<dbReference type="AlphaFoldDB" id="A0A8H6WQA9"/>
<gene>
    <name evidence="2" type="ORF">HMN09_00096700</name>
</gene>
<reference evidence="2" key="1">
    <citation type="submission" date="2020-05" db="EMBL/GenBank/DDBJ databases">
        <title>Mycena genomes resolve the evolution of fungal bioluminescence.</title>
        <authorList>
            <person name="Tsai I.J."/>
        </authorList>
    </citation>
    <scope>NUCLEOTIDE SEQUENCE</scope>
    <source>
        <strain evidence="2">110903Hualien_Pintung</strain>
    </source>
</reference>
<accession>A0A8H6WQA9</accession>
<organism evidence="2 3">
    <name type="scientific">Mycena chlorophos</name>
    <name type="common">Agaric fungus</name>
    <name type="synonym">Agaricus chlorophos</name>
    <dbReference type="NCBI Taxonomy" id="658473"/>
    <lineage>
        <taxon>Eukaryota</taxon>
        <taxon>Fungi</taxon>
        <taxon>Dikarya</taxon>
        <taxon>Basidiomycota</taxon>
        <taxon>Agaricomycotina</taxon>
        <taxon>Agaricomycetes</taxon>
        <taxon>Agaricomycetidae</taxon>
        <taxon>Agaricales</taxon>
        <taxon>Marasmiineae</taxon>
        <taxon>Mycenaceae</taxon>
        <taxon>Mycena</taxon>
    </lineage>
</organism>
<evidence type="ECO:0000256" key="1">
    <source>
        <dbReference type="SAM" id="SignalP"/>
    </source>
</evidence>